<comment type="caution">
    <text evidence="4">The sequence shown here is derived from an EMBL/GenBank/DDBJ whole genome shotgun (WGS) entry which is preliminary data.</text>
</comment>
<dbReference type="GO" id="GO:0030246">
    <property type="term" value="F:carbohydrate binding"/>
    <property type="evidence" value="ECO:0007669"/>
    <property type="project" value="InterPro"/>
</dbReference>
<evidence type="ECO:0000256" key="2">
    <source>
        <dbReference type="PROSITE-ProRule" id="PRU00779"/>
    </source>
</evidence>
<dbReference type="SUPFAM" id="SSF74650">
    <property type="entry name" value="Galactose mutarotase-like"/>
    <property type="match status" value="1"/>
</dbReference>
<dbReference type="AlphaFoldDB" id="A0A7K7RDB0"/>
<comment type="caution">
    <text evidence="2">Lacks conserved residue(s) required for the propagation of feature annotation.</text>
</comment>
<dbReference type="EMBL" id="VZSU01000105">
    <property type="protein sequence ID" value="NWZ89590.1"/>
    <property type="molecule type" value="Genomic_DNA"/>
</dbReference>
<dbReference type="PROSITE" id="PS51448">
    <property type="entry name" value="P_TREFOIL_2"/>
    <property type="match status" value="1"/>
</dbReference>
<dbReference type="Pfam" id="PF00088">
    <property type="entry name" value="Trefoil"/>
    <property type="match status" value="1"/>
</dbReference>
<evidence type="ECO:0000313" key="5">
    <source>
        <dbReference type="Proteomes" id="UP000549091"/>
    </source>
</evidence>
<dbReference type="CDD" id="cd00111">
    <property type="entry name" value="Trefoil"/>
    <property type="match status" value="1"/>
</dbReference>
<evidence type="ECO:0000259" key="3">
    <source>
        <dbReference type="PROSITE" id="PS51448"/>
    </source>
</evidence>
<dbReference type="GO" id="GO:0003824">
    <property type="term" value="F:catalytic activity"/>
    <property type="evidence" value="ECO:0007669"/>
    <property type="project" value="InterPro"/>
</dbReference>
<gene>
    <name evidence="4" type="primary">Si_1</name>
    <name evidence="4" type="ORF">NESACU_R04925</name>
</gene>
<dbReference type="Gene3D" id="2.60.40.1760">
    <property type="entry name" value="glycosyl hydrolase (family 31)"/>
    <property type="match status" value="1"/>
</dbReference>
<dbReference type="Gene3D" id="4.10.110.10">
    <property type="entry name" value="Spasmolytic Protein, domain 1"/>
    <property type="match status" value="1"/>
</dbReference>
<keyword evidence="5" id="KW-1185">Reference proteome</keyword>
<dbReference type="Proteomes" id="UP000549091">
    <property type="component" value="Unassembled WGS sequence"/>
</dbReference>
<dbReference type="InterPro" id="IPR044913">
    <property type="entry name" value="P_trefoil_dom_sf"/>
</dbReference>
<feature type="non-terminal residue" evidence="4">
    <location>
        <position position="1"/>
    </location>
</feature>
<keyword evidence="1" id="KW-1015">Disulfide bond</keyword>
<proteinExistence type="predicted"/>
<feature type="domain" description="P-type" evidence="3">
    <location>
        <begin position="1"/>
        <end position="26"/>
    </location>
</feature>
<dbReference type="InterPro" id="IPR011013">
    <property type="entry name" value="Gal_mutarotase_sf_dom"/>
</dbReference>
<dbReference type="InterPro" id="IPR000519">
    <property type="entry name" value="P_trefoil_dom"/>
</dbReference>
<protein>
    <submittedName>
        <fullName evidence="4">SUIS protein</fullName>
    </submittedName>
</protein>
<feature type="non-terminal residue" evidence="4">
    <location>
        <position position="111"/>
    </location>
</feature>
<evidence type="ECO:0000313" key="4">
    <source>
        <dbReference type="EMBL" id="NWZ89590.1"/>
    </source>
</evidence>
<organism evidence="4 5">
    <name type="scientific">Nesospiza acunhae</name>
    <dbReference type="NCBI Taxonomy" id="381881"/>
    <lineage>
        <taxon>Eukaryota</taxon>
        <taxon>Metazoa</taxon>
        <taxon>Chordata</taxon>
        <taxon>Craniata</taxon>
        <taxon>Vertebrata</taxon>
        <taxon>Euteleostomi</taxon>
        <taxon>Archelosauria</taxon>
        <taxon>Archosauria</taxon>
        <taxon>Dinosauria</taxon>
        <taxon>Saurischia</taxon>
        <taxon>Theropoda</taxon>
        <taxon>Coelurosauria</taxon>
        <taxon>Aves</taxon>
        <taxon>Neognathae</taxon>
        <taxon>Neoaves</taxon>
        <taxon>Telluraves</taxon>
        <taxon>Australaves</taxon>
        <taxon>Passeriformes</taxon>
        <taxon>Thraupidae</taxon>
        <taxon>Nesospiza</taxon>
    </lineage>
</organism>
<dbReference type="SUPFAM" id="SSF57492">
    <property type="entry name" value="Trefoil"/>
    <property type="match status" value="1"/>
</dbReference>
<sequence>KEACEARGCTWCASDATNAPWCFFPENSPYGYARSGSPEQTDRGWRVTLNKRQALSLFGNDISPIVLEVEFQTKDRLRFRLYDPNAQRFEVPLKIDGPGVTAEEANYEVEF</sequence>
<accession>A0A7K7RDB0</accession>
<dbReference type="GO" id="GO:0005975">
    <property type="term" value="P:carbohydrate metabolic process"/>
    <property type="evidence" value="ECO:0007669"/>
    <property type="project" value="InterPro"/>
</dbReference>
<name>A0A7K7RDB0_9PASS</name>
<reference evidence="4 5" key="1">
    <citation type="submission" date="2019-09" db="EMBL/GenBank/DDBJ databases">
        <title>Bird 10,000 Genomes (B10K) Project - Family phase.</title>
        <authorList>
            <person name="Zhang G."/>
        </authorList>
    </citation>
    <scope>NUCLEOTIDE SEQUENCE [LARGE SCALE GENOMIC DNA]</scope>
    <source>
        <strain evidence="4">OUT-0053</strain>
        <tissue evidence="4">Muscle</tissue>
    </source>
</reference>
<evidence type="ECO:0000256" key="1">
    <source>
        <dbReference type="ARBA" id="ARBA00023157"/>
    </source>
</evidence>